<feature type="compositionally biased region" description="Low complexity" evidence="2">
    <location>
        <begin position="1323"/>
        <end position="1332"/>
    </location>
</feature>
<feature type="region of interest" description="Disordered" evidence="2">
    <location>
        <begin position="1469"/>
        <end position="1561"/>
    </location>
</feature>
<feature type="compositionally biased region" description="Low complexity" evidence="2">
    <location>
        <begin position="1099"/>
        <end position="1113"/>
    </location>
</feature>
<feature type="region of interest" description="Disordered" evidence="2">
    <location>
        <begin position="1085"/>
        <end position="1135"/>
    </location>
</feature>
<dbReference type="EMBL" id="CTEE01000001">
    <property type="protein sequence ID" value="CQD11949.1"/>
    <property type="molecule type" value="Genomic_DNA"/>
</dbReference>
<feature type="compositionally biased region" description="Pro residues" evidence="2">
    <location>
        <begin position="1333"/>
        <end position="1343"/>
    </location>
</feature>
<feature type="compositionally biased region" description="Polar residues" evidence="2">
    <location>
        <begin position="1477"/>
        <end position="1501"/>
    </location>
</feature>
<evidence type="ECO:0000313" key="5">
    <source>
        <dbReference type="Proteomes" id="UP000199251"/>
    </source>
</evidence>
<keyword evidence="1" id="KW-0175">Coiled coil</keyword>
<dbReference type="NCBIfam" id="TIGR01760">
    <property type="entry name" value="tape_meas_TP901"/>
    <property type="match status" value="1"/>
</dbReference>
<reference evidence="4 5" key="1">
    <citation type="submission" date="2015-03" db="EMBL/GenBank/DDBJ databases">
        <authorList>
            <person name="Urmite Genomes"/>
        </authorList>
    </citation>
    <scope>NUCLEOTIDE SEQUENCE [LARGE SCALE GENOMIC DNA]</scope>
    <source>
        <strain evidence="4 5">CSUR P1491</strain>
    </source>
</reference>
<dbReference type="InterPro" id="IPR010090">
    <property type="entry name" value="Phage_tape_meas"/>
</dbReference>
<dbReference type="Pfam" id="PF10145">
    <property type="entry name" value="PhageMin_Tail"/>
    <property type="match status" value="1"/>
</dbReference>
<sequence>MPVFLDVESRLDRRAVEATARELRTLFSGLGGNISRDLTSSLGKAFGAFDTTAARAELGRLETAWRRAADVEADSARRMEVAAAKAAAATERYGADSARAMQAQAVAARSQREFTDALVANEAAHQAHTRALQDSAAAATVAGRAWNAVGIGSLAVFTGSVLEATKAAGDFQQTQTKLVTSAGETTANLKIVSDGLLQMAGQVGYSAQELSKGMYIVESGGYHGAEGLKVMQAAAQGAKAEQSDLTTVNNALTTSLHDFKFGADQAADVMSKLIAAVSMGKTNIQDFSGAMHSVEPVAAAIGSSQNLNTQQMQHLMADVYGIGAQMTQTGMSADQSMQLMGHAFQKMLNPTQQMRDMLGALGIDSQELSAHLGERGLAGTLQVVQQAIQQHTQNGKVNLDVMYQSQQTARAEAAAFNALPGPARAVAQEIKDGTLSYKEFRKSRGGLSVEMANEVGQWNALNNKLTGFSSLIKSGIGNQLDFDQALKLSTGDQETFQIAVQTTGDNAAKTNEKIRLIDQTVREHDGTVKGFNETQETLNAKMADAKAAFGAAAIEIGSAFVPFMTSAANVAKDVGDAMEKHPAIMHAVVDGLGAVGAAWASIKLMNIVGTLAGITTGLSSMTAAENAAAVSAGGLKGALAGIAGAAGPVIGSVVAADTFSKQAEDSSNPVMHFLGDTFRHNPLSAYGIFNMITDRKADGGPVHGRGPNGIDSVHAILAPGEHVLTHHDVSAMGGHAGVYAFRQSLHGGLAVRRQYGGAIGPDVQVAHGMVGTGYSQAARNDCSGMVGRVVLGALGIPGAGGLPTTKNMGPWLAALGFKPGIGGPGAISVGWYDHGGGPNDGHAAMTLSDGENAESGGSHGNFLVGPGAAGAASSQFDHHMFLPNLYGEGPGGGMPGGFGGAGGMGGGGMGGGIPAGARAGTGPGGQQGYYTANPEKVASAEERLRHIDEEIRIAEERKANLKADASQAEKDRLNEELRHLHAERDQEQVRLQRAQQGTFHASGAGGRGMGGSPFLPVPLADKFGLDKGLGGVVEWGIGALEDMVLGPLETAAWAALGNSMGAGMGMPPGPGDAGFGAPRVIPADLAANIGPEGGGGPSGSPAPSSSSGSPGKGAETWWGGWHPSKPGPTAPAAPGMGPMVPDWARPYGIQGPMSGFGLTAPGGPHPALPGNGMIPASPNWQDMLVPGSGTPSSAVPGSRATGPLIMPGYTGGAPWIPGFTPGFAAGGLSTDWPGGPKGTDTIPAWLSPGEFVMNSNATSSFLPQLQAMNMAGRFGAGGLVPQYWAPGTDQPVQPGQGQLPNTQNPGTQKPQGSDKPALQAMLPGGQKQADAQPGPPGPPPGPSPAGLGAASAGQAKGLEGLATPGADTQSPGQNLPPSPGIGFSGGIIGGVEGAAEGAASAAGDMFAPGSGAAASAVMSIGFQELNRAAAYGAQAGGILAQGVLETFIPTSSAAGGDFSETIPGRLLSGIAGARPASPNTAGQTKQPNPGDQQGGYTSTSGQAGGGGFPGDYYHNQFHGPVTIQANSPRELYDSLSEHNGLWPAEGVYPSAGNFPGTGSRS</sequence>
<evidence type="ECO:0000256" key="2">
    <source>
        <dbReference type="SAM" id="MobiDB-lite"/>
    </source>
</evidence>
<protein>
    <submittedName>
        <fullName evidence="4">Phage tail tape measure protein, family protein, core region</fullName>
    </submittedName>
</protein>
<feature type="coiled-coil region" evidence="1">
    <location>
        <begin position="937"/>
        <end position="990"/>
    </location>
</feature>
<evidence type="ECO:0000256" key="1">
    <source>
        <dbReference type="SAM" id="Coils"/>
    </source>
</evidence>
<dbReference type="Proteomes" id="UP000199251">
    <property type="component" value="Unassembled WGS sequence"/>
</dbReference>
<evidence type="ECO:0000313" key="4">
    <source>
        <dbReference type="EMBL" id="CQD11949.1"/>
    </source>
</evidence>
<organism evidence="4 5">
    <name type="scientific">Mycobacterium lentiflavum</name>
    <dbReference type="NCBI Taxonomy" id="141349"/>
    <lineage>
        <taxon>Bacteria</taxon>
        <taxon>Bacillati</taxon>
        <taxon>Actinomycetota</taxon>
        <taxon>Actinomycetes</taxon>
        <taxon>Mycobacteriales</taxon>
        <taxon>Mycobacteriaceae</taxon>
        <taxon>Mycobacterium</taxon>
        <taxon>Mycobacterium simiae complex</taxon>
    </lineage>
</organism>
<feature type="region of interest" description="Disordered" evidence="2">
    <location>
        <begin position="1285"/>
        <end position="1387"/>
    </location>
</feature>
<proteinExistence type="predicted"/>
<name>A0A0E4GXY1_MYCLN</name>
<evidence type="ECO:0000259" key="3">
    <source>
        <dbReference type="Pfam" id="PF10145"/>
    </source>
</evidence>
<accession>A0A0E4GXY1</accession>
<feature type="compositionally biased region" description="Polar residues" evidence="2">
    <location>
        <begin position="1290"/>
        <end position="1311"/>
    </location>
</feature>
<dbReference type="STRING" id="141349.BN1232_02255"/>
<feature type="domain" description="Phage tail tape measure protein" evidence="3">
    <location>
        <begin position="196"/>
        <end position="394"/>
    </location>
</feature>
<gene>
    <name evidence="4" type="ORF">BN1232_02255</name>
</gene>
<dbReference type="OrthoDB" id="4734796at2"/>
<feature type="compositionally biased region" description="Low complexity" evidence="2">
    <location>
        <begin position="1344"/>
        <end position="1358"/>
    </location>
</feature>